<name>A0ACC2TNI5_9FUNG</name>
<accession>A0ACC2TNI5</accession>
<evidence type="ECO:0000313" key="2">
    <source>
        <dbReference type="Proteomes" id="UP001165960"/>
    </source>
</evidence>
<comment type="caution">
    <text evidence="1">The sequence shown here is derived from an EMBL/GenBank/DDBJ whole genome shotgun (WGS) entry which is preliminary data.</text>
</comment>
<gene>
    <name evidence="1" type="primary">JEN1_1</name>
    <name evidence="1" type="ORF">DSO57_1029859</name>
</gene>
<evidence type="ECO:0000313" key="1">
    <source>
        <dbReference type="EMBL" id="KAJ9076047.1"/>
    </source>
</evidence>
<reference evidence="1" key="1">
    <citation type="submission" date="2022-04" db="EMBL/GenBank/DDBJ databases">
        <title>Genome of the entomopathogenic fungus Entomophthora muscae.</title>
        <authorList>
            <person name="Elya C."/>
            <person name="Lovett B.R."/>
            <person name="Lee E."/>
            <person name="Macias A.M."/>
            <person name="Hajek A.E."/>
            <person name="De Bivort B.L."/>
            <person name="Kasson M.T."/>
            <person name="De Fine Licht H.H."/>
            <person name="Stajich J.E."/>
        </authorList>
    </citation>
    <scope>NUCLEOTIDE SEQUENCE</scope>
    <source>
        <strain evidence="1">Berkeley</strain>
    </source>
</reference>
<proteinExistence type="predicted"/>
<organism evidence="1 2">
    <name type="scientific">Entomophthora muscae</name>
    <dbReference type="NCBI Taxonomy" id="34485"/>
    <lineage>
        <taxon>Eukaryota</taxon>
        <taxon>Fungi</taxon>
        <taxon>Fungi incertae sedis</taxon>
        <taxon>Zoopagomycota</taxon>
        <taxon>Entomophthoromycotina</taxon>
        <taxon>Entomophthoromycetes</taxon>
        <taxon>Entomophthorales</taxon>
        <taxon>Entomophthoraceae</taxon>
        <taxon>Entomophthora</taxon>
    </lineage>
</organism>
<keyword evidence="2" id="KW-1185">Reference proteome</keyword>
<protein>
    <submittedName>
        <fullName evidence="1">Carboxylic acid transporter</fullName>
    </submittedName>
</protein>
<sequence length="450" mass="49419">MSQSWYSFIIEKPRKPENPWRVLSSLSRAQAFTFTAAFLGWALDAFDFHLVSYAIKDIAEEFGVSESSVAAGTTVTLMVRPIGALLFGLLADRFGRRIPLMVDVVLFSLLGLLTGFAQNLWQFLVLRALFGICMGGEWGLGASLAMESLPQEARGIFSGILQQGYNIGQMLASLAFFTIHKSLGWRAMFWIGSFPAILALGIRFFVPESEAWEQEQRVHGENSKNSWIKTTGLVFKQHIGLFFTTTLVNAGLSFMSHGTQDLFPTFLRSQLDYTDVQVFSTTAVASLGSLLGGILIGFFSQYLGRRRSIAVMCILGILFVPVWGITGLNSQPVLMIGAFLVQFCVGGSWGVVPALLTEISPPAIRGTFPGLTYQLGSLISASAAQIEAALGEEFRLPDSRPNYGLTQSVIAWMAFSMTFIIVFFAKENIKNDFMQPTSEVVEETPQKAAP</sequence>
<dbReference type="EMBL" id="QTSX02002330">
    <property type="protein sequence ID" value="KAJ9076047.1"/>
    <property type="molecule type" value="Genomic_DNA"/>
</dbReference>
<dbReference type="Proteomes" id="UP001165960">
    <property type="component" value="Unassembled WGS sequence"/>
</dbReference>